<accession>A0AC35THQ6</accession>
<evidence type="ECO:0000313" key="2">
    <source>
        <dbReference type="WBParaSite" id="RSKR_0000069900.1"/>
    </source>
</evidence>
<proteinExistence type="predicted"/>
<evidence type="ECO:0000313" key="1">
    <source>
        <dbReference type="Proteomes" id="UP000095286"/>
    </source>
</evidence>
<name>A0AC35THQ6_9BILA</name>
<sequence>MDTNETINNIDEYYFDEDETPRRTEAEPYYMKITGLNNGCTCIDLMIFGNTIGNPIIVDLASDGGTGVYLFSDEVSYRNFKHRINNTHAIPLQNGLETTFTIEGDKRMEIQFGMNMEQLSNMMGSI</sequence>
<reference evidence="2" key="1">
    <citation type="submission" date="2016-11" db="UniProtKB">
        <authorList>
            <consortium name="WormBaseParasite"/>
        </authorList>
    </citation>
    <scope>IDENTIFICATION</scope>
    <source>
        <strain evidence="2">KR3021</strain>
    </source>
</reference>
<dbReference type="Proteomes" id="UP000095286">
    <property type="component" value="Unplaced"/>
</dbReference>
<protein>
    <submittedName>
        <fullName evidence="2">CUB domain-containing protein</fullName>
    </submittedName>
</protein>
<organism evidence="1 2">
    <name type="scientific">Rhabditophanes sp. KR3021</name>
    <dbReference type="NCBI Taxonomy" id="114890"/>
    <lineage>
        <taxon>Eukaryota</taxon>
        <taxon>Metazoa</taxon>
        <taxon>Ecdysozoa</taxon>
        <taxon>Nematoda</taxon>
        <taxon>Chromadorea</taxon>
        <taxon>Rhabditida</taxon>
        <taxon>Tylenchina</taxon>
        <taxon>Panagrolaimomorpha</taxon>
        <taxon>Strongyloidoidea</taxon>
        <taxon>Alloionematidae</taxon>
        <taxon>Rhabditophanes</taxon>
    </lineage>
</organism>
<dbReference type="WBParaSite" id="RSKR_0000069900.1">
    <property type="protein sequence ID" value="RSKR_0000069900.1"/>
    <property type="gene ID" value="RSKR_0000069900"/>
</dbReference>